<keyword evidence="6 7" id="KW-0592">Phosphate transport</keyword>
<evidence type="ECO:0000313" key="9">
    <source>
        <dbReference type="EMBL" id="MFC6837053.1"/>
    </source>
</evidence>
<dbReference type="NCBIfam" id="TIGR02135">
    <property type="entry name" value="phoU_full"/>
    <property type="match status" value="1"/>
</dbReference>
<proteinExistence type="inferred from homology"/>
<evidence type="ECO:0000256" key="5">
    <source>
        <dbReference type="ARBA" id="ARBA00022490"/>
    </source>
</evidence>
<dbReference type="AlphaFoldDB" id="A0ABD5U9L6"/>
<dbReference type="GO" id="GO:0006817">
    <property type="term" value="P:phosphate ion transport"/>
    <property type="evidence" value="ECO:0007669"/>
    <property type="project" value="UniProtKB-KW"/>
</dbReference>
<gene>
    <name evidence="9" type="primary">phoU</name>
    <name evidence="9" type="ORF">ACFQHK_11110</name>
</gene>
<reference evidence="9 10" key="1">
    <citation type="journal article" date="2019" name="Int. J. Syst. Evol. Microbiol.">
        <title>The Global Catalogue of Microorganisms (GCM) 10K type strain sequencing project: providing services to taxonomists for standard genome sequencing and annotation.</title>
        <authorList>
            <consortium name="The Broad Institute Genomics Platform"/>
            <consortium name="The Broad Institute Genome Sequencing Center for Infectious Disease"/>
            <person name="Wu L."/>
            <person name="Ma J."/>
        </authorList>
    </citation>
    <scope>NUCLEOTIDE SEQUENCE [LARGE SCALE GENOMIC DNA]</scope>
    <source>
        <strain evidence="9 10">PSRA2</strain>
    </source>
</reference>
<comment type="caution">
    <text evidence="9">The sequence shown here is derived from an EMBL/GenBank/DDBJ whole genome shotgun (WGS) entry which is preliminary data.</text>
</comment>
<feature type="domain" description="PhoU" evidence="8">
    <location>
        <begin position="18"/>
        <end position="102"/>
    </location>
</feature>
<keyword evidence="10" id="KW-1185">Reference proteome</keyword>
<protein>
    <recommendedName>
        <fullName evidence="7">Phosphate-specific transport system accessory protein PhoU</fullName>
    </recommendedName>
</protein>
<dbReference type="InterPro" id="IPR026022">
    <property type="entry name" value="PhoU_dom"/>
</dbReference>
<keyword evidence="5 7" id="KW-0963">Cytoplasm</keyword>
<evidence type="ECO:0000256" key="2">
    <source>
        <dbReference type="ARBA" id="ARBA00008107"/>
    </source>
</evidence>
<evidence type="ECO:0000256" key="7">
    <source>
        <dbReference type="PIRNR" id="PIRNR003107"/>
    </source>
</evidence>
<dbReference type="InterPro" id="IPR028366">
    <property type="entry name" value="PhoU"/>
</dbReference>
<comment type="function">
    <text evidence="7">Plays a role in the regulation of phosphate uptake.</text>
</comment>
<evidence type="ECO:0000256" key="6">
    <source>
        <dbReference type="ARBA" id="ARBA00022592"/>
    </source>
</evidence>
<evidence type="ECO:0000256" key="3">
    <source>
        <dbReference type="ARBA" id="ARBA00011738"/>
    </source>
</evidence>
<dbReference type="PANTHER" id="PTHR42930">
    <property type="entry name" value="PHOSPHATE-SPECIFIC TRANSPORT SYSTEM ACCESSORY PROTEIN PHOU"/>
    <property type="match status" value="1"/>
</dbReference>
<evidence type="ECO:0000256" key="1">
    <source>
        <dbReference type="ARBA" id="ARBA00004496"/>
    </source>
</evidence>
<dbReference type="InterPro" id="IPR038078">
    <property type="entry name" value="PhoU-like_sf"/>
</dbReference>
<dbReference type="EMBL" id="JBHSXM010000001">
    <property type="protein sequence ID" value="MFC6837053.1"/>
    <property type="molecule type" value="Genomic_DNA"/>
</dbReference>
<dbReference type="PANTHER" id="PTHR42930:SF3">
    <property type="entry name" value="PHOSPHATE-SPECIFIC TRANSPORT SYSTEM ACCESSORY PROTEIN PHOU"/>
    <property type="match status" value="1"/>
</dbReference>
<comment type="subcellular location">
    <subcellularLocation>
        <location evidence="1 7">Cytoplasm</location>
    </subcellularLocation>
</comment>
<dbReference type="Proteomes" id="UP001596406">
    <property type="component" value="Unassembled WGS sequence"/>
</dbReference>
<evidence type="ECO:0000313" key="10">
    <source>
        <dbReference type="Proteomes" id="UP001596406"/>
    </source>
</evidence>
<dbReference type="SUPFAM" id="SSF109755">
    <property type="entry name" value="PhoU-like"/>
    <property type="match status" value="1"/>
</dbReference>
<dbReference type="PIRSF" id="PIRSF003107">
    <property type="entry name" value="PhoU"/>
    <property type="match status" value="1"/>
</dbReference>
<dbReference type="FunFam" id="1.20.58.220:FF:000004">
    <property type="entry name" value="Phosphate-specific transport system accessory protein PhoU"/>
    <property type="match status" value="1"/>
</dbReference>
<dbReference type="GO" id="GO:0005737">
    <property type="term" value="C:cytoplasm"/>
    <property type="evidence" value="ECO:0007669"/>
    <property type="project" value="UniProtKB-SubCell"/>
</dbReference>
<sequence>MAREDLQRRLDALDDEVAEMADLVCDRLRLALDALVEDDPAGARAVIDGDGVVNERYLDLERQCIDLVALQQPVAGDLRFVAASFKIITDLERIGDLATNLAGYALDADRELLPEVNLADIGDLAVSMVEDAVAAYARRDDGWLCHEVADRDNELDALCSHASTVVVRALIDHEATDGGGRDEAEALMHDVSVLLLTVRDLERVGDHAVNIAARTLYMTTNSDELIY</sequence>
<dbReference type="Gene3D" id="1.20.58.220">
    <property type="entry name" value="Phosphate transport system protein phou homolog 2, domain 2"/>
    <property type="match status" value="1"/>
</dbReference>
<name>A0ABD5U9L6_9EURY</name>
<feature type="domain" description="PhoU" evidence="8">
    <location>
        <begin position="119"/>
        <end position="214"/>
    </location>
</feature>
<dbReference type="RefSeq" id="WP_304448724.1">
    <property type="nucleotide sequence ID" value="NZ_JARRAH010000001.1"/>
</dbReference>
<accession>A0ABD5U9L6</accession>
<evidence type="ECO:0000259" key="8">
    <source>
        <dbReference type="Pfam" id="PF01895"/>
    </source>
</evidence>
<organism evidence="9 10">
    <name type="scientific">Halomarina ordinaria</name>
    <dbReference type="NCBI Taxonomy" id="3033939"/>
    <lineage>
        <taxon>Archaea</taxon>
        <taxon>Methanobacteriati</taxon>
        <taxon>Methanobacteriota</taxon>
        <taxon>Stenosarchaea group</taxon>
        <taxon>Halobacteria</taxon>
        <taxon>Halobacteriales</taxon>
        <taxon>Natronomonadaceae</taxon>
        <taxon>Halomarina</taxon>
    </lineage>
</organism>
<comment type="subunit">
    <text evidence="3 7">Homodimer.</text>
</comment>
<dbReference type="Pfam" id="PF01895">
    <property type="entry name" value="PhoU"/>
    <property type="match status" value="2"/>
</dbReference>
<comment type="similarity">
    <text evidence="2 7">Belongs to the PhoU family.</text>
</comment>
<evidence type="ECO:0000256" key="4">
    <source>
        <dbReference type="ARBA" id="ARBA00022448"/>
    </source>
</evidence>
<keyword evidence="4 7" id="KW-0813">Transport</keyword>